<organism evidence="2 3">
    <name type="scientific">Apatococcus fuscideae</name>
    <dbReference type="NCBI Taxonomy" id="2026836"/>
    <lineage>
        <taxon>Eukaryota</taxon>
        <taxon>Viridiplantae</taxon>
        <taxon>Chlorophyta</taxon>
        <taxon>core chlorophytes</taxon>
        <taxon>Trebouxiophyceae</taxon>
        <taxon>Chlorellales</taxon>
        <taxon>Chlorellaceae</taxon>
        <taxon>Apatococcus</taxon>
    </lineage>
</organism>
<proteinExistence type="predicted"/>
<accession>A0AAW1T2Y3</accession>
<gene>
    <name evidence="2" type="ORF">WJX84_005964</name>
</gene>
<keyword evidence="1" id="KW-0732">Signal</keyword>
<dbReference type="EMBL" id="JALJOV010000442">
    <property type="protein sequence ID" value="KAK9863685.1"/>
    <property type="molecule type" value="Genomic_DNA"/>
</dbReference>
<dbReference type="Proteomes" id="UP001485043">
    <property type="component" value="Unassembled WGS sequence"/>
</dbReference>
<name>A0AAW1T2Y3_9CHLO</name>
<evidence type="ECO:0000313" key="2">
    <source>
        <dbReference type="EMBL" id="KAK9863685.1"/>
    </source>
</evidence>
<evidence type="ECO:0000313" key="3">
    <source>
        <dbReference type="Proteomes" id="UP001485043"/>
    </source>
</evidence>
<reference evidence="2 3" key="1">
    <citation type="journal article" date="2024" name="Nat. Commun.">
        <title>Phylogenomics reveals the evolutionary origins of lichenization in chlorophyte algae.</title>
        <authorList>
            <person name="Puginier C."/>
            <person name="Libourel C."/>
            <person name="Otte J."/>
            <person name="Skaloud P."/>
            <person name="Haon M."/>
            <person name="Grisel S."/>
            <person name="Petersen M."/>
            <person name="Berrin J.G."/>
            <person name="Delaux P.M."/>
            <person name="Dal Grande F."/>
            <person name="Keller J."/>
        </authorList>
    </citation>
    <scope>NUCLEOTIDE SEQUENCE [LARGE SCALE GENOMIC DNA]</scope>
    <source>
        <strain evidence="2 3">SAG 2523</strain>
    </source>
</reference>
<dbReference type="AlphaFoldDB" id="A0AAW1T2Y3"/>
<keyword evidence="3" id="KW-1185">Reference proteome</keyword>
<comment type="caution">
    <text evidence="2">The sequence shown here is derived from an EMBL/GenBank/DDBJ whole genome shotgun (WGS) entry which is preliminary data.</text>
</comment>
<sequence length="145" mass="15526">MVSVRVTTAAVTLAAAFLAASVSMIQAWQLPVSGGWPFADPWYGVPCVCDSEGNLRPWVGAQVIGTVDIGLVKVACSKAGVSFHENIQIYFYSGGNSEFCYGSIRPYYNINALVEFAETALFGQATIWDSCYLHGLPGFGGLWGT</sequence>
<protein>
    <submittedName>
        <fullName evidence="2">Uncharacterized protein</fullName>
    </submittedName>
</protein>
<feature type="signal peptide" evidence="1">
    <location>
        <begin position="1"/>
        <end position="27"/>
    </location>
</feature>
<evidence type="ECO:0000256" key="1">
    <source>
        <dbReference type="SAM" id="SignalP"/>
    </source>
</evidence>
<feature type="chain" id="PRO_5043811032" evidence="1">
    <location>
        <begin position="28"/>
        <end position="145"/>
    </location>
</feature>